<organism evidence="3 4">
    <name type="scientific">Microbacterium schleiferi</name>
    <dbReference type="NCBI Taxonomy" id="69362"/>
    <lineage>
        <taxon>Bacteria</taxon>
        <taxon>Bacillati</taxon>
        <taxon>Actinomycetota</taxon>
        <taxon>Actinomycetes</taxon>
        <taxon>Micrococcales</taxon>
        <taxon>Microbacteriaceae</taxon>
        <taxon>Microbacterium</taxon>
    </lineage>
</organism>
<feature type="region of interest" description="Disordered" evidence="2">
    <location>
        <begin position="1"/>
        <end position="32"/>
    </location>
</feature>
<name>A0A7S8MYV5_9MICO</name>
<keyword evidence="1" id="KW-0175">Coiled coil</keyword>
<feature type="coiled-coil region" evidence="1">
    <location>
        <begin position="80"/>
        <end position="114"/>
    </location>
</feature>
<reference evidence="3 4" key="1">
    <citation type="submission" date="2020-11" db="EMBL/GenBank/DDBJ databases">
        <title>Amino acid is mineralized and recycled by bacteria in oceanic microbiome.</title>
        <authorList>
            <person name="Zheng L.Y."/>
        </authorList>
    </citation>
    <scope>NUCLEOTIDE SEQUENCE [LARGE SCALE GENOMIC DNA]</scope>
    <source>
        <strain evidence="3 4">A32-1</strain>
    </source>
</reference>
<accession>A0A7S8MYV5</accession>
<proteinExistence type="predicted"/>
<gene>
    <name evidence="3" type="ORF">IT882_01705</name>
</gene>
<dbReference type="NCBIfam" id="TIGR03544">
    <property type="entry name" value="DivI1A_domain"/>
    <property type="match status" value="1"/>
</dbReference>
<protein>
    <submittedName>
        <fullName evidence="3">DivIVA domain-containing protein</fullName>
    </submittedName>
</protein>
<dbReference type="EMBL" id="CP064760">
    <property type="protein sequence ID" value="QPE04875.1"/>
    <property type="molecule type" value="Genomic_DNA"/>
</dbReference>
<keyword evidence="4" id="KW-1185">Reference proteome</keyword>
<evidence type="ECO:0000313" key="3">
    <source>
        <dbReference type="EMBL" id="QPE04875.1"/>
    </source>
</evidence>
<dbReference type="RefSeq" id="WP_195692902.1">
    <property type="nucleotide sequence ID" value="NZ_CP064760.1"/>
</dbReference>
<evidence type="ECO:0000256" key="1">
    <source>
        <dbReference type="SAM" id="Coils"/>
    </source>
</evidence>
<evidence type="ECO:0000313" key="4">
    <source>
        <dbReference type="Proteomes" id="UP000594480"/>
    </source>
</evidence>
<dbReference type="Proteomes" id="UP000594480">
    <property type="component" value="Chromosome"/>
</dbReference>
<feature type="region of interest" description="Disordered" evidence="2">
    <location>
        <begin position="387"/>
        <end position="416"/>
    </location>
</feature>
<feature type="compositionally biased region" description="Low complexity" evidence="2">
    <location>
        <begin position="398"/>
        <end position="407"/>
    </location>
</feature>
<feature type="coiled-coil region" evidence="1">
    <location>
        <begin position="191"/>
        <end position="258"/>
    </location>
</feature>
<dbReference type="InterPro" id="IPR019933">
    <property type="entry name" value="DivIVA_domain"/>
</dbReference>
<dbReference type="KEGG" id="msf:IT882_01705"/>
<sequence length="416" mass="44955">MPENASSPRTDAPPSTPFDELMSAAAEPTPAQGATFATVFRGYDRDDVDAAVSRLSANLAAESQRATESAARADAAAERLARVEGDLTAVRAQLADAESRIAALTEELADGSASSPNRRHFEEVLRVAEEQASTIIYNATNQADKLLQAAGAEGDSRRAEAEADAAQIIARANSDAEQVRLRMQTELTAHTARLEREAAASADAVVQAEQEAAAIRTEAEKAAATTRATVARETEQSRAAAEEAVRELRMRAAEFEESLTRRQDDAQQEFLVLHNQAVAHAERITTDANAQVASALEHAQRITAKADDFDKLMRSQAQQIDADARMRAAEHLDRAREKAQRIIDAVTTQTDTVLRDAEDRTRQLRWQQHQLTSFMAEVREMIRPDGVTPQAAESEHNGAATDADIAAGGDGDAEHA</sequence>
<dbReference type="AlphaFoldDB" id="A0A7S8MYV5"/>
<evidence type="ECO:0000256" key="2">
    <source>
        <dbReference type="SAM" id="MobiDB-lite"/>
    </source>
</evidence>